<keyword evidence="2" id="KW-1185">Reference proteome</keyword>
<protein>
    <submittedName>
        <fullName evidence="1">Uncharacterized protein</fullName>
    </submittedName>
</protein>
<evidence type="ECO:0000313" key="2">
    <source>
        <dbReference type="Proteomes" id="UP000036923"/>
    </source>
</evidence>
<dbReference type="OrthoDB" id="2086300at2"/>
<dbReference type="Proteomes" id="UP000036923">
    <property type="component" value="Unassembled WGS sequence"/>
</dbReference>
<evidence type="ECO:0000313" key="1">
    <source>
        <dbReference type="EMBL" id="KNY26561.1"/>
    </source>
</evidence>
<dbReference type="RefSeq" id="WP_036937960.1">
    <property type="nucleotide sequence ID" value="NZ_JQKC01000006.1"/>
</dbReference>
<sequence length="174" mass="20041">MKKYYILQSDKNLTNVIEPKGITKSINPDYVKENKIQFINPEPEQFYIEPKSSSIYPDYIKKPLPFISDKLYRIFFGLNINSIFYKPVVFADVKKMKQDLYWLIIPRKINCLSDKTEFNVDGSVNKMVIDSSKVGCYKVFKVKGIAEDFIILDEDIVALLTGANAIGLSYVKIC</sequence>
<name>A0A0L6JL63_9FIRM</name>
<accession>A0A0L6JL63</accession>
<reference evidence="2" key="1">
    <citation type="submission" date="2015-07" db="EMBL/GenBank/DDBJ databases">
        <title>Near-Complete Genome Sequence of the Cellulolytic Bacterium Bacteroides (Pseudobacteroides) cellulosolvens ATCC 35603.</title>
        <authorList>
            <person name="Dassa B."/>
            <person name="Utturkar S.M."/>
            <person name="Klingeman D.M."/>
            <person name="Hurt R.A."/>
            <person name="Keller M."/>
            <person name="Xu J."/>
            <person name="Reddy Y.H.K."/>
            <person name="Borovok I."/>
            <person name="Grinberg I.R."/>
            <person name="Lamed R."/>
            <person name="Zhivin O."/>
            <person name="Bayer E.A."/>
            <person name="Brown S.D."/>
        </authorList>
    </citation>
    <scope>NUCLEOTIDE SEQUENCE [LARGE SCALE GENOMIC DNA]</scope>
    <source>
        <strain evidence="2">DSM 2933</strain>
    </source>
</reference>
<dbReference type="STRING" id="398512.Bccel_1826"/>
<dbReference type="eggNOG" id="ENOG5034944">
    <property type="taxonomic scope" value="Bacteria"/>
</dbReference>
<organism evidence="1 2">
    <name type="scientific">Pseudobacteroides cellulosolvens ATCC 35603 = DSM 2933</name>
    <dbReference type="NCBI Taxonomy" id="398512"/>
    <lineage>
        <taxon>Bacteria</taxon>
        <taxon>Bacillati</taxon>
        <taxon>Bacillota</taxon>
        <taxon>Clostridia</taxon>
        <taxon>Eubacteriales</taxon>
        <taxon>Oscillospiraceae</taxon>
        <taxon>Pseudobacteroides</taxon>
    </lineage>
</organism>
<dbReference type="EMBL" id="LGTC01000001">
    <property type="protein sequence ID" value="KNY26561.1"/>
    <property type="molecule type" value="Genomic_DNA"/>
</dbReference>
<proteinExistence type="predicted"/>
<dbReference type="AlphaFoldDB" id="A0A0L6JL63"/>
<comment type="caution">
    <text evidence="1">The sequence shown here is derived from an EMBL/GenBank/DDBJ whole genome shotgun (WGS) entry which is preliminary data.</text>
</comment>
<gene>
    <name evidence="1" type="ORF">Bccel_1826</name>
</gene>